<feature type="compositionally biased region" description="Basic and acidic residues" evidence="6">
    <location>
        <begin position="425"/>
        <end position="435"/>
    </location>
</feature>
<dbReference type="SUPFAM" id="SSF52743">
    <property type="entry name" value="Subtilisin-like"/>
    <property type="match status" value="1"/>
</dbReference>
<dbReference type="InterPro" id="IPR023827">
    <property type="entry name" value="Peptidase_S8_Asp-AS"/>
</dbReference>
<dbReference type="Pfam" id="PF00082">
    <property type="entry name" value="Peptidase_S8"/>
    <property type="match status" value="1"/>
</dbReference>
<feature type="transmembrane region" description="Helical" evidence="7">
    <location>
        <begin position="96"/>
        <end position="118"/>
    </location>
</feature>
<dbReference type="InterPro" id="IPR034204">
    <property type="entry name" value="PfSUB1-like_cat_dom"/>
</dbReference>
<feature type="domain" description="Peptidase S8/S53" evidence="8">
    <location>
        <begin position="294"/>
        <end position="664"/>
    </location>
</feature>
<evidence type="ECO:0000256" key="5">
    <source>
        <dbReference type="PROSITE-ProRule" id="PRU01240"/>
    </source>
</evidence>
<dbReference type="Proteomes" id="UP000747399">
    <property type="component" value="Unassembled WGS sequence"/>
</dbReference>
<keyword evidence="7" id="KW-1133">Transmembrane helix</keyword>
<keyword evidence="7" id="KW-0472">Membrane</keyword>
<feature type="compositionally biased region" description="Low complexity" evidence="6">
    <location>
        <begin position="240"/>
        <end position="250"/>
    </location>
</feature>
<gene>
    <name evidence="9" type="ORF">Vafri_5235</name>
</gene>
<reference evidence="9" key="1">
    <citation type="journal article" date="2021" name="Proc. Natl. Acad. Sci. U.S.A.">
        <title>Three genomes in the algal genus Volvox reveal the fate of a haploid sex-determining region after a transition to homothallism.</title>
        <authorList>
            <person name="Yamamoto K."/>
            <person name="Hamaji T."/>
            <person name="Kawai-Toyooka H."/>
            <person name="Matsuzaki R."/>
            <person name="Takahashi F."/>
            <person name="Nishimura Y."/>
            <person name="Kawachi M."/>
            <person name="Noguchi H."/>
            <person name="Minakuchi Y."/>
            <person name="Umen J.G."/>
            <person name="Toyoda A."/>
            <person name="Nozaki H."/>
        </authorList>
    </citation>
    <scope>NUCLEOTIDE SEQUENCE</scope>
    <source>
        <strain evidence="9">NIES-3780</strain>
    </source>
</reference>
<dbReference type="PANTHER" id="PTHR43399">
    <property type="entry name" value="SUBTILISIN-RELATED"/>
    <property type="match status" value="1"/>
</dbReference>
<protein>
    <recommendedName>
        <fullName evidence="8">Peptidase S8/S53 domain-containing protein</fullName>
    </recommendedName>
</protein>
<evidence type="ECO:0000256" key="7">
    <source>
        <dbReference type="SAM" id="Phobius"/>
    </source>
</evidence>
<feature type="compositionally biased region" description="Pro residues" evidence="6">
    <location>
        <begin position="227"/>
        <end position="239"/>
    </location>
</feature>
<dbReference type="InterPro" id="IPR000209">
    <property type="entry name" value="Peptidase_S8/S53_dom"/>
</dbReference>
<comment type="caution">
    <text evidence="9">The sequence shown here is derived from an EMBL/GenBank/DDBJ whole genome shotgun (WGS) entry which is preliminary data.</text>
</comment>
<evidence type="ECO:0000313" key="9">
    <source>
        <dbReference type="EMBL" id="GIL48808.1"/>
    </source>
</evidence>
<evidence type="ECO:0000256" key="6">
    <source>
        <dbReference type="SAM" id="MobiDB-lite"/>
    </source>
</evidence>
<sequence>MQPSNNQEGGDPPNPLYNLQPLGSVRAVVDNPSPNAAAAAAAPAPAEDPNAGHKIGKFKYGTSVSVSNKVDPIREDGISPSIRKSGFRAWVAEHPWLFTGLVVLGVLSILTVIIVPSVCATVGCKPKGNGDSQEPAASLRVIVRFTEAEATVKQLLPLLSKYFNSTKLASSALEVLQFDNPEMLKQVKKLLQDKYSAILDIMLDDFVMSTSPTIDSAAPPEEHWSPPGEPGSPDAPSPPGSSTNSSGPQGNRRLSVNTPYPYDDKKADPMEKTMWHLGAVSAAQAWAATRGVEDVVVAVMDTGIDVDHADLSESIWKNMGETPGNGIDDDGNGYVDDYSGYDFAGPCTIDWRKNIPPPQARPSPPPPRRLRSLQQEEDQTGLEAARLNQPPLRRSPPPVRVNPAATRSPPVPVDQTYTPGGRCGADSDPRPDTSDTGHGTHVAGLVAAVRGNGKGGSGLAPRVKLMALKVADPSGSFYASNIVAAYDYALRMGAHVVSNSFGPREPNFSPAEYEKTDDAKRYKLFERAVMPLAQKGVLLVAAAGNENSNLDRLRDVGMSYLPCTLELPNVVCVAASNNESRLWSEVVVSRTVGTNYGNVAVDIAAPGASIYSTLPRDNYGIKTGSSMATPLVSGAAALVLSVLGSKDGNYFQASRVKNILLESGDTRPGLGVASQRTLNAGRAVQSAMSVTGSGSLLLVPMTVNVSEASGVLTRVFSESYFRVTPTARDALAAAPVNSTAPSPALSVLGLMPFATGARSSAAPTLRGFKHVGDDVVVATRAQLLLPNRGMYGLNLITTAPLSRVAVTVGQRQVTSWNATSTRNTWLAVLQVDDAPAWYEFEILYSNAGNQSVEVRWSWPGQSSFSFLPEGWVFSGSMAPALPLAYMPRDLPTTANSPASEVPVGLGGWNVLWGAMPPPSATELEPGLTTVADVAGLRVFNPNFLASLSANQQYPFSVFLDELNFATNVTLAAALAGGAANPRLADAGAVAAAGSGPVFGIATTFIQSPSDAPLTVTFRITCAHCALYIDGVLFHETLDASYVPGSANPPATTTRVTPCITLDPVRTKDTANAAYRPRHRLQVRFAARTRVANASLVVQQATCAQNQAAPSTFSNVGDIAAPGPWYKAAGAPSTNASGSIQCDIWDSEVIGGFISSELGNIPRPEDKAPAARFRLPNSRAGSFPCYPPGSFCPSGLNFTTKISDIIPVAQLPDYLYIRCWAWWSRGFTSGLMGIHSADSLTLAVYLGGQQVYQSLSYGDMTPFSKQSRAPNATMLGNYRQLVAFEWHLVSPYTRLRVADGVVTMPPDGRALIVDGSFSAPR</sequence>
<dbReference type="InterPro" id="IPR015500">
    <property type="entry name" value="Peptidase_S8_subtilisin-rel"/>
</dbReference>
<dbReference type="InterPro" id="IPR036852">
    <property type="entry name" value="Peptidase_S8/S53_dom_sf"/>
</dbReference>
<feature type="active site" description="Charge relay system" evidence="5">
    <location>
        <position position="301"/>
    </location>
</feature>
<feature type="region of interest" description="Disordered" evidence="6">
    <location>
        <begin position="212"/>
        <end position="267"/>
    </location>
</feature>
<organism evidence="9 10">
    <name type="scientific">Volvox africanus</name>
    <dbReference type="NCBI Taxonomy" id="51714"/>
    <lineage>
        <taxon>Eukaryota</taxon>
        <taxon>Viridiplantae</taxon>
        <taxon>Chlorophyta</taxon>
        <taxon>core chlorophytes</taxon>
        <taxon>Chlorophyceae</taxon>
        <taxon>CS clade</taxon>
        <taxon>Chlamydomonadales</taxon>
        <taxon>Volvocaceae</taxon>
        <taxon>Volvox</taxon>
    </lineage>
</organism>
<keyword evidence="3 5" id="KW-0378">Hydrolase</keyword>
<dbReference type="PRINTS" id="PR00723">
    <property type="entry name" value="SUBTILISIN"/>
</dbReference>
<name>A0A8J4AY23_9CHLO</name>
<dbReference type="CDD" id="cd07473">
    <property type="entry name" value="Peptidases_S8_Subtilisin_like"/>
    <property type="match status" value="1"/>
</dbReference>
<feature type="active site" description="Charge relay system" evidence="5">
    <location>
        <position position="626"/>
    </location>
</feature>
<keyword evidence="10" id="KW-1185">Reference proteome</keyword>
<feature type="region of interest" description="Disordered" evidence="6">
    <location>
        <begin position="349"/>
        <end position="438"/>
    </location>
</feature>
<evidence type="ECO:0000256" key="4">
    <source>
        <dbReference type="ARBA" id="ARBA00022825"/>
    </source>
</evidence>
<feature type="active site" description="Charge relay system" evidence="5">
    <location>
        <position position="438"/>
    </location>
</feature>
<evidence type="ECO:0000313" key="10">
    <source>
        <dbReference type="Proteomes" id="UP000747399"/>
    </source>
</evidence>
<dbReference type="PROSITE" id="PS00136">
    <property type="entry name" value="SUBTILASE_ASP"/>
    <property type="match status" value="1"/>
</dbReference>
<dbReference type="GO" id="GO:0006508">
    <property type="term" value="P:proteolysis"/>
    <property type="evidence" value="ECO:0007669"/>
    <property type="project" value="UniProtKB-KW"/>
</dbReference>
<proteinExistence type="inferred from homology"/>
<keyword evidence="7" id="KW-0812">Transmembrane</keyword>
<evidence type="ECO:0000259" key="8">
    <source>
        <dbReference type="Pfam" id="PF00082"/>
    </source>
</evidence>
<dbReference type="InterPro" id="IPR022398">
    <property type="entry name" value="Peptidase_S8_His-AS"/>
</dbReference>
<dbReference type="EMBL" id="BNCO01000006">
    <property type="protein sequence ID" value="GIL48808.1"/>
    <property type="molecule type" value="Genomic_DNA"/>
</dbReference>
<keyword evidence="2 5" id="KW-0645">Protease</keyword>
<dbReference type="GO" id="GO:0004252">
    <property type="term" value="F:serine-type endopeptidase activity"/>
    <property type="evidence" value="ECO:0007669"/>
    <property type="project" value="UniProtKB-UniRule"/>
</dbReference>
<accession>A0A8J4AY23</accession>
<evidence type="ECO:0000256" key="2">
    <source>
        <dbReference type="ARBA" id="ARBA00022670"/>
    </source>
</evidence>
<evidence type="ECO:0000256" key="3">
    <source>
        <dbReference type="ARBA" id="ARBA00022801"/>
    </source>
</evidence>
<dbReference type="Gene3D" id="3.40.50.200">
    <property type="entry name" value="Peptidase S8/S53 domain"/>
    <property type="match status" value="1"/>
</dbReference>
<keyword evidence="4 5" id="KW-0720">Serine protease</keyword>
<evidence type="ECO:0000256" key="1">
    <source>
        <dbReference type="ARBA" id="ARBA00011073"/>
    </source>
</evidence>
<dbReference type="PROSITE" id="PS00137">
    <property type="entry name" value="SUBTILASE_HIS"/>
    <property type="match status" value="1"/>
</dbReference>
<dbReference type="PROSITE" id="PS51892">
    <property type="entry name" value="SUBTILASE"/>
    <property type="match status" value="1"/>
</dbReference>
<feature type="compositionally biased region" description="Pro residues" evidence="6">
    <location>
        <begin position="355"/>
        <end position="367"/>
    </location>
</feature>
<comment type="similarity">
    <text evidence="1 5">Belongs to the peptidase S8 family.</text>
</comment>
<dbReference type="PANTHER" id="PTHR43399:SF4">
    <property type="entry name" value="CELL WALL-ASSOCIATED PROTEASE"/>
    <property type="match status" value="1"/>
</dbReference>
<dbReference type="InterPro" id="IPR051048">
    <property type="entry name" value="Peptidase_S8/S53_subtilisin"/>
</dbReference>